<name>A0A075JDJ1_9MICO</name>
<evidence type="ECO:0000313" key="2">
    <source>
        <dbReference type="Proteomes" id="UP000027986"/>
    </source>
</evidence>
<reference evidence="1 2" key="1">
    <citation type="submission" date="2014-07" db="EMBL/GenBank/DDBJ databases">
        <title>Genome Sequencing of Dermacoccus nishinomiyaensis.</title>
        <authorList>
            <person name="Hong K.W."/>
            <person name="Chan K.G."/>
        </authorList>
    </citation>
    <scope>NUCLEOTIDE SEQUENCE [LARGE SCALE GENOMIC DNA]</scope>
    <source>
        <strain evidence="1 2">M25</strain>
    </source>
</reference>
<evidence type="ECO:0008006" key="3">
    <source>
        <dbReference type="Google" id="ProtNLM"/>
    </source>
</evidence>
<dbReference type="HOGENOM" id="CLU_058409_0_0_11"/>
<dbReference type="Proteomes" id="UP000027986">
    <property type="component" value="Chromosome"/>
</dbReference>
<evidence type="ECO:0000313" key="1">
    <source>
        <dbReference type="EMBL" id="AIF40004.1"/>
    </source>
</evidence>
<dbReference type="GO" id="GO:0016627">
    <property type="term" value="F:oxidoreductase activity, acting on the CH-CH group of donors"/>
    <property type="evidence" value="ECO:0007669"/>
    <property type="project" value="InterPro"/>
</dbReference>
<proteinExistence type="predicted"/>
<dbReference type="OrthoDB" id="107064at2"/>
<dbReference type="InterPro" id="IPR036250">
    <property type="entry name" value="AcylCo_DH-like_C"/>
</dbReference>
<keyword evidence="2" id="KW-1185">Reference proteome</keyword>
<dbReference type="SUPFAM" id="SSF56645">
    <property type="entry name" value="Acyl-CoA dehydrogenase NM domain-like"/>
    <property type="match status" value="1"/>
</dbReference>
<accession>A0A075JDJ1</accession>
<dbReference type="InterPro" id="IPR009100">
    <property type="entry name" value="AcylCoA_DH/oxidase_NM_dom_sf"/>
</dbReference>
<sequence>MPCAALLEAGALRLSEPSRALCRPDIPAGDVGAALAAAGEFASAAAALGRDSAVYLDTLRSLGAFDLTTARVIEPHLDALAILAEAGVAPGDVLPGGGDGAWGVFAARAPGLAARREGDGWVLDGVKPWCSLGEQLPHALVTAGTPEGQRLFAVDLTDARVRGAEEPWVSRGLVAIRSTSLTFDAMPATPVGEPGFYLGRDGFAWGGIGVAAVWVGGVDGLVTAVRAAAGRREPDQIALMHLGRLEVITYLLDAVLADAARAIDGGNACGAAGLALSSRVRAVVADAAEQALTICGHALGPGPLTSDETHARRVADLGVYVRQHHAERDLAAIGAATLERH</sequence>
<organism evidence="1 2">
    <name type="scientific">Dermacoccus nishinomiyaensis</name>
    <dbReference type="NCBI Taxonomy" id="1274"/>
    <lineage>
        <taxon>Bacteria</taxon>
        <taxon>Bacillati</taxon>
        <taxon>Actinomycetota</taxon>
        <taxon>Actinomycetes</taxon>
        <taxon>Micrococcales</taxon>
        <taxon>Dermacoccaceae</taxon>
        <taxon>Dermacoccus</taxon>
    </lineage>
</organism>
<dbReference type="EMBL" id="CP008889">
    <property type="protein sequence ID" value="AIF40004.1"/>
    <property type="molecule type" value="Genomic_DNA"/>
</dbReference>
<dbReference type="KEGG" id="dni:HX89_02325"/>
<dbReference type="SUPFAM" id="SSF47203">
    <property type="entry name" value="Acyl-CoA dehydrogenase C-terminal domain-like"/>
    <property type="match status" value="1"/>
</dbReference>
<dbReference type="InterPro" id="IPR046373">
    <property type="entry name" value="Acyl-CoA_Oxase/DH_mid-dom_sf"/>
</dbReference>
<dbReference type="Gene3D" id="2.40.110.10">
    <property type="entry name" value="Butyryl-CoA Dehydrogenase, subunit A, domain 2"/>
    <property type="match status" value="1"/>
</dbReference>
<gene>
    <name evidence="1" type="ORF">HX89_02325</name>
</gene>
<dbReference type="eggNOG" id="COG1960">
    <property type="taxonomic scope" value="Bacteria"/>
</dbReference>
<protein>
    <recommendedName>
        <fullName evidence="3">Acyl-CoA dehydrogenase</fullName>
    </recommendedName>
</protein>
<dbReference type="AlphaFoldDB" id="A0A075JDJ1"/>